<dbReference type="CDD" id="cd02846">
    <property type="entry name" value="PAZ_argonaute_like"/>
    <property type="match status" value="1"/>
</dbReference>
<dbReference type="AlphaFoldDB" id="A0A507CJB6"/>
<dbReference type="STRING" id="1806994.A0A507CJB6"/>
<dbReference type="Pfam" id="PF02171">
    <property type="entry name" value="Piwi"/>
    <property type="match status" value="2"/>
</dbReference>
<gene>
    <name evidence="4" type="ORF">SmJEL517_g00096</name>
</gene>
<dbReference type="SMART" id="SM00949">
    <property type="entry name" value="PAZ"/>
    <property type="match status" value="1"/>
</dbReference>
<dbReference type="InterPro" id="IPR014811">
    <property type="entry name" value="ArgoL1"/>
</dbReference>
<accession>A0A507CJB6</accession>
<dbReference type="InterPro" id="IPR032473">
    <property type="entry name" value="Argonaute_Mid_dom"/>
</dbReference>
<comment type="similarity">
    <text evidence="1">Belongs to the argonaute family.</text>
</comment>
<dbReference type="Pfam" id="PF16487">
    <property type="entry name" value="ArgoMid"/>
    <property type="match status" value="1"/>
</dbReference>
<evidence type="ECO:0000313" key="5">
    <source>
        <dbReference type="Proteomes" id="UP000319731"/>
    </source>
</evidence>
<proteinExistence type="inferred from homology"/>
<dbReference type="InterPro" id="IPR003100">
    <property type="entry name" value="PAZ_dom"/>
</dbReference>
<dbReference type="GeneID" id="42001323"/>
<dbReference type="Proteomes" id="UP000319731">
    <property type="component" value="Unassembled WGS sequence"/>
</dbReference>
<evidence type="ECO:0000259" key="2">
    <source>
        <dbReference type="PROSITE" id="PS50821"/>
    </source>
</evidence>
<evidence type="ECO:0000256" key="1">
    <source>
        <dbReference type="RuleBase" id="RU361178"/>
    </source>
</evidence>
<dbReference type="InterPro" id="IPR012337">
    <property type="entry name" value="RNaseH-like_sf"/>
</dbReference>
<dbReference type="EMBL" id="QEAO01000001">
    <property type="protein sequence ID" value="TPX38294.1"/>
    <property type="molecule type" value="Genomic_DNA"/>
</dbReference>
<organism evidence="4 5">
    <name type="scientific">Synchytrium microbalum</name>
    <dbReference type="NCBI Taxonomy" id="1806994"/>
    <lineage>
        <taxon>Eukaryota</taxon>
        <taxon>Fungi</taxon>
        <taxon>Fungi incertae sedis</taxon>
        <taxon>Chytridiomycota</taxon>
        <taxon>Chytridiomycota incertae sedis</taxon>
        <taxon>Chytridiomycetes</taxon>
        <taxon>Synchytriales</taxon>
        <taxon>Synchytriaceae</taxon>
        <taxon>Synchytrium</taxon>
    </lineage>
</organism>
<feature type="domain" description="PAZ" evidence="2">
    <location>
        <begin position="254"/>
        <end position="358"/>
    </location>
</feature>
<evidence type="ECO:0000313" key="4">
    <source>
        <dbReference type="EMBL" id="TPX38294.1"/>
    </source>
</evidence>
<dbReference type="OrthoDB" id="10252740at2759"/>
<dbReference type="Gene3D" id="3.40.50.2300">
    <property type="match status" value="1"/>
</dbReference>
<keyword evidence="5" id="KW-1185">Reference proteome</keyword>
<dbReference type="Gene3D" id="3.30.420.10">
    <property type="entry name" value="Ribonuclease H-like superfamily/Ribonuclease H"/>
    <property type="match status" value="1"/>
</dbReference>
<dbReference type="InterPro" id="IPR036397">
    <property type="entry name" value="RNaseH_sf"/>
</dbReference>
<name>A0A507CJB6_9FUNG</name>
<evidence type="ECO:0000259" key="3">
    <source>
        <dbReference type="PROSITE" id="PS50822"/>
    </source>
</evidence>
<dbReference type="SUPFAM" id="SSF53098">
    <property type="entry name" value="Ribonuclease H-like"/>
    <property type="match status" value="1"/>
</dbReference>
<sequence>MVDISEGVAGLKLHTMQLARRPGPMTGSGIPKARETTIRVNYLKVNNLPNFSMIHYDVSFEPEIPPAFIRRVFHAFERQHRQSEAMGGNYVVFDGRKNMYSRCDLSFPDGATAHTFMVNEPEDADAEEILRRGGTTRERAVFKMKVRKVAVIPLNVLNGFTHGHMHGSTPQEAIQCLDIVLRHKPSLLYVTVGRNFYTRAGASTLGGGAEVWVGYHQALRPVIDNLKINVDVTASAFYEAGSLLRMVGKVLFTGVNELTLAAHNREMNDRDRQRLEKTLKGLRVETTHRGSKKRFKISKVHNQNAVQYTFEQNGRQVSIKEYFKTQYNVDIHFDLLPLIWVGDQKKALMPIEVCDITPGQRHIRKLNERQTSEMIKFTCKPPHERASKIREGVELFEYANNEYLRHFELGVEEDLFLSRARILDAPTIHFGGTGRGASEKVVQGGWRFHDKRFLDPCKVNSWAVLVFVSESTTPESAVRAFLDELYSTCEATGMTFQNKRPLIGHVNPSGNIEDTMKRAWKAAGDQVQQQPQLLVCVLPNVGVPLYAEIKRVSDTVLGVPSQCLQNKHVQSKKRQYCQNIALKLNVKLGGTNFVVSREELGWAVSEPTIVIGADVTVAAPHEKGKPAVIALVGSIDAKLGKFAAKLACFYAHAGKIKPTRVIYYRDGVSEGQFSEVLGQELNAIRTACTSIEQGYQMKITYVVVQKRHHTRFFPVESRDSDKSQNCLPGTVVDKDIVHPTDFEFYLQSHAGLQGTSRPGRYTVLFDENAVPAELIQNTTNQLASVFARANKSVSVTTPAYYANLLAARAKFHSRTGFLDSESVISAGSGGGDGQAVHEYGAVKPELLPCMWFL</sequence>
<reference evidence="4 5" key="1">
    <citation type="journal article" date="2019" name="Sci. Rep.">
        <title>Comparative genomics of chytrid fungi reveal insights into the obligate biotrophic and pathogenic lifestyle of Synchytrium endobioticum.</title>
        <authorList>
            <person name="van de Vossenberg B.T.L.H."/>
            <person name="Warris S."/>
            <person name="Nguyen H.D.T."/>
            <person name="van Gent-Pelzer M.P.E."/>
            <person name="Joly D.L."/>
            <person name="van de Geest H.C."/>
            <person name="Bonants P.J.M."/>
            <person name="Smith D.S."/>
            <person name="Levesque C.A."/>
            <person name="van der Lee T.A.J."/>
        </authorList>
    </citation>
    <scope>NUCLEOTIDE SEQUENCE [LARGE SCALE GENOMIC DNA]</scope>
    <source>
        <strain evidence="4 5">JEL517</strain>
    </source>
</reference>
<dbReference type="InterPro" id="IPR032474">
    <property type="entry name" value="Argonaute_N"/>
</dbReference>
<dbReference type="SMART" id="SM01163">
    <property type="entry name" value="DUF1785"/>
    <property type="match status" value="1"/>
</dbReference>
<dbReference type="RefSeq" id="XP_031028008.1">
    <property type="nucleotide sequence ID" value="XM_031166026.1"/>
</dbReference>
<dbReference type="Pfam" id="PF16486">
    <property type="entry name" value="ArgoN"/>
    <property type="match status" value="1"/>
</dbReference>
<dbReference type="Pfam" id="PF02170">
    <property type="entry name" value="PAZ"/>
    <property type="match status" value="1"/>
</dbReference>
<dbReference type="SUPFAM" id="SSF101690">
    <property type="entry name" value="PAZ domain"/>
    <property type="match status" value="1"/>
</dbReference>
<feature type="domain" description="Piwi" evidence="3">
    <location>
        <begin position="533"/>
        <end position="814"/>
    </location>
</feature>
<dbReference type="PANTHER" id="PTHR22891">
    <property type="entry name" value="EUKARYOTIC TRANSLATION INITIATION FACTOR 2C"/>
    <property type="match status" value="1"/>
</dbReference>
<evidence type="ECO:0008006" key="6">
    <source>
        <dbReference type="Google" id="ProtNLM"/>
    </source>
</evidence>
<dbReference type="SMART" id="SM00950">
    <property type="entry name" value="Piwi"/>
    <property type="match status" value="1"/>
</dbReference>
<dbReference type="GO" id="GO:0003723">
    <property type="term" value="F:RNA binding"/>
    <property type="evidence" value="ECO:0007669"/>
    <property type="project" value="InterPro"/>
</dbReference>
<dbReference type="InterPro" id="IPR036085">
    <property type="entry name" value="PAZ_dom_sf"/>
</dbReference>
<comment type="caution">
    <text evidence="4">The sequence shown here is derived from an EMBL/GenBank/DDBJ whole genome shotgun (WGS) entry which is preliminary data.</text>
</comment>
<dbReference type="Gene3D" id="2.170.260.10">
    <property type="entry name" value="paz domain"/>
    <property type="match status" value="1"/>
</dbReference>
<dbReference type="InterPro" id="IPR003165">
    <property type="entry name" value="Piwi"/>
</dbReference>
<dbReference type="PROSITE" id="PS50822">
    <property type="entry name" value="PIWI"/>
    <property type="match status" value="1"/>
</dbReference>
<dbReference type="Pfam" id="PF08699">
    <property type="entry name" value="ArgoL1"/>
    <property type="match status" value="1"/>
</dbReference>
<protein>
    <recommendedName>
        <fullName evidence="6">Piwi domain-containing protein</fullName>
    </recommendedName>
</protein>
<dbReference type="PROSITE" id="PS50821">
    <property type="entry name" value="PAZ"/>
    <property type="match status" value="1"/>
</dbReference>